<dbReference type="InterPro" id="IPR001296">
    <property type="entry name" value="Glyco_trans_1"/>
</dbReference>
<dbReference type="Gene3D" id="3.40.50.2000">
    <property type="entry name" value="Glycogen Phosphorylase B"/>
    <property type="match status" value="2"/>
</dbReference>
<name>T1DDT5_9ZZZZ</name>
<evidence type="ECO:0000259" key="2">
    <source>
        <dbReference type="Pfam" id="PF13439"/>
    </source>
</evidence>
<dbReference type="PANTHER" id="PTHR45871">
    <property type="entry name" value="N-ACETYLGLUCOSAMINYL-PHOSPHATIDYLINOSITOL BIOSYNTHETIC PROTEIN"/>
    <property type="match status" value="1"/>
</dbReference>
<gene>
    <name evidence="3" type="ORF">B1A_01150</name>
</gene>
<evidence type="ECO:0000259" key="1">
    <source>
        <dbReference type="Pfam" id="PF00534"/>
    </source>
</evidence>
<keyword evidence="3" id="KW-0328">Glycosyltransferase</keyword>
<accession>T1DDT5</accession>
<dbReference type="PANTHER" id="PTHR45871:SF1">
    <property type="entry name" value="PHOSPHATIDYLINOSITOL N-ACETYLGLUCOSAMINYLTRANSFERASE SUBUNIT A"/>
    <property type="match status" value="1"/>
</dbReference>
<sequence length="195" mass="21955">MIGKYRRHILENKIDIVHTHIITADLWGRISLLGTKIPLVTTSHSIHFNSGRLQGALDHFLSHVTDAIVCVSSRVRDSRKNESRLPFHRLVVIENGIDFNRLETPVTRTMSRESLGLGEEVFTLGIIGRLSSVKNHTLLLQSIAEICQGGRAYPNLQLLVVGDGELDVLLKEEVRKSGIEKHVRFLGMRRDIPVI</sequence>
<dbReference type="Pfam" id="PF13439">
    <property type="entry name" value="Glyco_transf_4"/>
    <property type="match status" value="1"/>
</dbReference>
<reference evidence="3" key="1">
    <citation type="submission" date="2013-08" db="EMBL/GenBank/DDBJ databases">
        <authorList>
            <person name="Mendez C."/>
            <person name="Richter M."/>
            <person name="Ferrer M."/>
            <person name="Sanchez J."/>
        </authorList>
    </citation>
    <scope>NUCLEOTIDE SEQUENCE</scope>
</reference>
<dbReference type="EC" id="2.4.-.-" evidence="3"/>
<dbReference type="InterPro" id="IPR028098">
    <property type="entry name" value="Glyco_trans_4-like_N"/>
</dbReference>
<dbReference type="Pfam" id="PF00534">
    <property type="entry name" value="Glycos_transf_1"/>
    <property type="match status" value="1"/>
</dbReference>
<dbReference type="EMBL" id="AUZX01000875">
    <property type="protein sequence ID" value="EQD80190.1"/>
    <property type="molecule type" value="Genomic_DNA"/>
</dbReference>
<feature type="domain" description="Glycosyl transferase family 1" evidence="1">
    <location>
        <begin position="111"/>
        <end position="189"/>
    </location>
</feature>
<comment type="caution">
    <text evidence="3">The sequence shown here is derived from an EMBL/GenBank/DDBJ whole genome shotgun (WGS) entry which is preliminary data.</text>
</comment>
<evidence type="ECO:0000313" key="3">
    <source>
        <dbReference type="EMBL" id="EQD80190.1"/>
    </source>
</evidence>
<feature type="non-terminal residue" evidence="3">
    <location>
        <position position="195"/>
    </location>
</feature>
<proteinExistence type="predicted"/>
<feature type="domain" description="Glycosyltransferase subfamily 4-like N-terminal" evidence="2">
    <location>
        <begin position="4"/>
        <end position="101"/>
    </location>
</feature>
<dbReference type="SUPFAM" id="SSF53756">
    <property type="entry name" value="UDP-Glycosyltransferase/glycogen phosphorylase"/>
    <property type="match status" value="1"/>
</dbReference>
<protein>
    <submittedName>
        <fullName evidence="3">Glycosyl transferase, group 1</fullName>
        <ecNumber evidence="3">2.4.-.-</ecNumber>
    </submittedName>
</protein>
<dbReference type="AlphaFoldDB" id="T1DDT5"/>
<organism evidence="3">
    <name type="scientific">mine drainage metagenome</name>
    <dbReference type="NCBI Taxonomy" id="410659"/>
    <lineage>
        <taxon>unclassified sequences</taxon>
        <taxon>metagenomes</taxon>
        <taxon>ecological metagenomes</taxon>
    </lineage>
</organism>
<reference evidence="3" key="2">
    <citation type="journal article" date="2014" name="ISME J.">
        <title>Microbial stratification in low pH oxic and suboxic macroscopic growths along an acid mine drainage.</title>
        <authorList>
            <person name="Mendez-Garcia C."/>
            <person name="Mesa V."/>
            <person name="Sprenger R.R."/>
            <person name="Richter M."/>
            <person name="Diez M.S."/>
            <person name="Solano J."/>
            <person name="Bargiela R."/>
            <person name="Golyshina O.V."/>
            <person name="Manteca A."/>
            <person name="Ramos J.L."/>
            <person name="Gallego J.R."/>
            <person name="Llorente I."/>
            <person name="Martins Dos Santos V.A."/>
            <person name="Jensen O.N."/>
            <person name="Pelaez A.I."/>
            <person name="Sanchez J."/>
            <person name="Ferrer M."/>
        </authorList>
    </citation>
    <scope>NUCLEOTIDE SEQUENCE</scope>
</reference>
<dbReference type="GO" id="GO:0016757">
    <property type="term" value="F:glycosyltransferase activity"/>
    <property type="evidence" value="ECO:0007669"/>
    <property type="project" value="UniProtKB-KW"/>
</dbReference>
<keyword evidence="3" id="KW-0808">Transferase</keyword>